<dbReference type="GO" id="GO:0016788">
    <property type="term" value="F:hydrolase activity, acting on ester bonds"/>
    <property type="evidence" value="ECO:0007669"/>
    <property type="project" value="TreeGrafter"/>
</dbReference>
<name>A0A3M6QZC7_9BURK</name>
<keyword evidence="6 10" id="KW-0378">Hydrolase</keyword>
<keyword evidence="11" id="KW-1185">Reference proteome</keyword>
<evidence type="ECO:0000256" key="8">
    <source>
        <dbReference type="ARBA" id="ARBA00048109"/>
    </source>
</evidence>
<evidence type="ECO:0000256" key="5">
    <source>
        <dbReference type="ARBA" id="ARBA00013244"/>
    </source>
</evidence>
<dbReference type="EC" id="2.3.1.122" evidence="4"/>
<evidence type="ECO:0000256" key="3">
    <source>
        <dbReference type="ARBA" id="ARBA00005874"/>
    </source>
</evidence>
<dbReference type="AlphaFoldDB" id="A0A3M6QZC7"/>
<evidence type="ECO:0000256" key="2">
    <source>
        <dbReference type="ARBA" id="ARBA00005622"/>
    </source>
</evidence>
<evidence type="ECO:0000256" key="6">
    <source>
        <dbReference type="ARBA" id="ARBA00022801"/>
    </source>
</evidence>
<dbReference type="Proteomes" id="UP000278006">
    <property type="component" value="Unassembled WGS sequence"/>
</dbReference>
<evidence type="ECO:0000313" key="10">
    <source>
        <dbReference type="EMBL" id="RMX07979.1"/>
    </source>
</evidence>
<dbReference type="EC" id="2.3.1.20" evidence="5"/>
<dbReference type="GO" id="GO:0004144">
    <property type="term" value="F:diacylglycerol O-acyltransferase activity"/>
    <property type="evidence" value="ECO:0007669"/>
    <property type="project" value="UniProtKB-EC"/>
</dbReference>
<evidence type="ECO:0000256" key="7">
    <source>
        <dbReference type="ARBA" id="ARBA00032572"/>
    </source>
</evidence>
<comment type="catalytic activity">
    <reaction evidence="1">
        <text>2 alpha,alpha'-trehalose 6-mycolate = alpha,alpha'-trehalose 6,6'-bismycolate + alpha,alpha-trehalose</text>
        <dbReference type="Rhea" id="RHEA:23472"/>
        <dbReference type="ChEBI" id="CHEBI:16551"/>
        <dbReference type="ChEBI" id="CHEBI:18195"/>
        <dbReference type="ChEBI" id="CHEBI:18234"/>
        <dbReference type="EC" id="2.3.1.122"/>
    </reaction>
</comment>
<dbReference type="EMBL" id="RDQO01000001">
    <property type="protein sequence ID" value="RMX07979.1"/>
    <property type="molecule type" value="Genomic_DNA"/>
</dbReference>
<evidence type="ECO:0000256" key="4">
    <source>
        <dbReference type="ARBA" id="ARBA00012820"/>
    </source>
</evidence>
<dbReference type="GO" id="GO:0050348">
    <property type="term" value="F:trehalose O-mycolyltransferase activity"/>
    <property type="evidence" value="ECO:0007669"/>
    <property type="project" value="UniProtKB-EC"/>
</dbReference>
<protein>
    <recommendedName>
        <fullName evidence="7">Acyl-CoA:diacylglycerol acyltransferase</fullName>
        <ecNumber evidence="4">2.3.1.122</ecNumber>
        <ecNumber evidence="5">2.3.1.20</ecNumber>
    </recommendedName>
</protein>
<comment type="similarity">
    <text evidence="2">Belongs to the esterase D family.</text>
</comment>
<evidence type="ECO:0000256" key="9">
    <source>
        <dbReference type="SAM" id="MobiDB-lite"/>
    </source>
</evidence>
<dbReference type="PROSITE" id="PS51318">
    <property type="entry name" value="TAT"/>
    <property type="match status" value="1"/>
</dbReference>
<sequence length="344" mass="37290">MNKRERRHAAIGRRQVLLGLAALAGAARSQPAAPATPALTAEALASPPRQNAQLPPEIIEHPRVEQFLLGGSRHDGEPWRIHLARPQQAAAAGGHAVLYLLDGNASFPLAWHALQDLQERLPAARQLALVGVGYPANVRFDVERRFYDLTPPTTAEQMGRRAGTRTGGQDVFLDFIEHDLRPAIGQRLPVNPAEQALFGHSLGGLLTMHAFYTRPALFRTWLAADPSFWWNGGSILDEEAAFLAGVRSAGNRLARPARLLIEQSGGRRRRQAGDGAQQPGTTVTASMAQGPDVLASADRLAAIAGLDVWYHRFAEETHGSMLAPSIRDGLALLLDQAPAHLRRL</sequence>
<dbReference type="RefSeq" id="WP_122226102.1">
    <property type="nucleotide sequence ID" value="NZ_RDQO01000001.1"/>
</dbReference>
<reference evidence="10 11" key="1">
    <citation type="submission" date="2018-10" db="EMBL/GenBank/DDBJ databases">
        <title>Draft genome of Cortibacter populi DSM10536.</title>
        <authorList>
            <person name="Bernier A.-M."/>
            <person name="Bernard K."/>
        </authorList>
    </citation>
    <scope>NUCLEOTIDE SEQUENCE [LARGE SCALE GENOMIC DNA]</scope>
    <source>
        <strain evidence="10 11">DSM 105136</strain>
    </source>
</reference>
<dbReference type="InterPro" id="IPR052558">
    <property type="entry name" value="Siderophore_Hydrolase_D"/>
</dbReference>
<dbReference type="Pfam" id="PF00756">
    <property type="entry name" value="Esterase"/>
    <property type="match status" value="1"/>
</dbReference>
<dbReference type="Gene3D" id="3.40.50.1820">
    <property type="entry name" value="alpha/beta hydrolase"/>
    <property type="match status" value="1"/>
</dbReference>
<dbReference type="PANTHER" id="PTHR40841:SF2">
    <property type="entry name" value="SIDEROPHORE-DEGRADING ESTERASE (EUROFUNG)"/>
    <property type="match status" value="1"/>
</dbReference>
<dbReference type="PANTHER" id="PTHR40841">
    <property type="entry name" value="SIDEROPHORE TRIACETYLFUSARININE C ESTERASE"/>
    <property type="match status" value="1"/>
</dbReference>
<feature type="region of interest" description="Disordered" evidence="9">
    <location>
        <begin position="264"/>
        <end position="284"/>
    </location>
</feature>
<dbReference type="InterPro" id="IPR029058">
    <property type="entry name" value="AB_hydrolase_fold"/>
</dbReference>
<comment type="catalytic activity">
    <reaction evidence="8">
        <text>an acyl-CoA + a 1,2-diacyl-sn-glycerol = a triacyl-sn-glycerol + CoA</text>
        <dbReference type="Rhea" id="RHEA:10868"/>
        <dbReference type="ChEBI" id="CHEBI:17815"/>
        <dbReference type="ChEBI" id="CHEBI:57287"/>
        <dbReference type="ChEBI" id="CHEBI:58342"/>
        <dbReference type="ChEBI" id="CHEBI:64615"/>
        <dbReference type="EC" id="2.3.1.20"/>
    </reaction>
</comment>
<dbReference type="OrthoDB" id="9784036at2"/>
<comment type="caution">
    <text evidence="10">The sequence shown here is derived from an EMBL/GenBank/DDBJ whole genome shotgun (WGS) entry which is preliminary data.</text>
</comment>
<dbReference type="InterPro" id="IPR000801">
    <property type="entry name" value="Esterase-like"/>
</dbReference>
<dbReference type="SUPFAM" id="SSF53474">
    <property type="entry name" value="alpha/beta-Hydrolases"/>
    <property type="match status" value="1"/>
</dbReference>
<proteinExistence type="inferred from homology"/>
<gene>
    <name evidence="10" type="ORF">D8I35_02305</name>
</gene>
<dbReference type="InterPro" id="IPR006311">
    <property type="entry name" value="TAT_signal"/>
</dbReference>
<evidence type="ECO:0000256" key="1">
    <source>
        <dbReference type="ARBA" id="ARBA00000697"/>
    </source>
</evidence>
<comment type="similarity">
    <text evidence="3">Belongs to the mycobacterial A85 antigen family.</text>
</comment>
<accession>A0A3M6QZC7</accession>
<organism evidence="10 11">
    <name type="scientific">Corticibacter populi</name>
    <dbReference type="NCBI Taxonomy" id="1550736"/>
    <lineage>
        <taxon>Bacteria</taxon>
        <taxon>Pseudomonadati</taxon>
        <taxon>Pseudomonadota</taxon>
        <taxon>Betaproteobacteria</taxon>
        <taxon>Burkholderiales</taxon>
        <taxon>Comamonadaceae</taxon>
        <taxon>Corticibacter</taxon>
    </lineage>
</organism>
<evidence type="ECO:0000313" key="11">
    <source>
        <dbReference type="Proteomes" id="UP000278006"/>
    </source>
</evidence>